<dbReference type="PANTHER" id="PTHR28047:SF5">
    <property type="entry name" value="PROTEIN DCG1"/>
    <property type="match status" value="1"/>
</dbReference>
<sequence length="242" mass="24860">MRIHVVTPVTTVGLRDVEDLRPLVGHGTEVTHSLIEQGPATIESHVDEALAVPGTLRGVAAAEADGADAVVIDCMGDPGVEAARELVTVPVMGPAQAAMHVAAMLGHSFSVLATQEAVVPMLHDLARRYGVAERLCSIRAVDIPVLELEDAARLRGALLDAALDAVVQDGAHVLVLGCTGMAGFAAELSAALADRGHPGIPVVDPITAALRLAEAIAGMGLRPSLRTYPTPPASSLTDLVAP</sequence>
<organism evidence="1 2">
    <name type="scientific">Nocardioides daeguensis</name>
    <dbReference type="NCBI Taxonomy" id="908359"/>
    <lineage>
        <taxon>Bacteria</taxon>
        <taxon>Bacillati</taxon>
        <taxon>Actinomycetota</taxon>
        <taxon>Actinomycetes</taxon>
        <taxon>Propionibacteriales</taxon>
        <taxon>Nocardioidaceae</taxon>
        <taxon>Nocardioides</taxon>
    </lineage>
</organism>
<accession>A0ABP6V350</accession>
<proteinExistence type="predicted"/>
<dbReference type="Pfam" id="PF01177">
    <property type="entry name" value="Asp_Glu_race"/>
    <property type="match status" value="1"/>
</dbReference>
<dbReference type="InterPro" id="IPR015942">
    <property type="entry name" value="Asp/Glu/hydantoin_racemase"/>
</dbReference>
<protein>
    <submittedName>
        <fullName evidence="1">Aspartate/glutamate racemase family protein</fullName>
    </submittedName>
</protein>
<dbReference type="InterPro" id="IPR052186">
    <property type="entry name" value="Hydantoin_racemase-like"/>
</dbReference>
<evidence type="ECO:0000313" key="1">
    <source>
        <dbReference type="EMBL" id="GAA3526053.1"/>
    </source>
</evidence>
<comment type="caution">
    <text evidence="1">The sequence shown here is derived from an EMBL/GenBank/DDBJ whole genome shotgun (WGS) entry which is preliminary data.</text>
</comment>
<name>A0ABP6V350_9ACTN</name>
<evidence type="ECO:0000313" key="2">
    <source>
        <dbReference type="Proteomes" id="UP001500301"/>
    </source>
</evidence>
<dbReference type="EMBL" id="BAABBB010000007">
    <property type="protein sequence ID" value="GAA3526053.1"/>
    <property type="molecule type" value="Genomic_DNA"/>
</dbReference>
<dbReference type="PANTHER" id="PTHR28047">
    <property type="entry name" value="PROTEIN DCG1"/>
    <property type="match status" value="1"/>
</dbReference>
<gene>
    <name evidence="1" type="ORF">GCM10022263_13520</name>
</gene>
<keyword evidence="2" id="KW-1185">Reference proteome</keyword>
<dbReference type="Proteomes" id="UP001500301">
    <property type="component" value="Unassembled WGS sequence"/>
</dbReference>
<dbReference type="RefSeq" id="WP_218233979.1">
    <property type="nucleotide sequence ID" value="NZ_BAABBB010000007.1"/>
</dbReference>
<reference evidence="2" key="1">
    <citation type="journal article" date="2019" name="Int. J. Syst. Evol. Microbiol.">
        <title>The Global Catalogue of Microorganisms (GCM) 10K type strain sequencing project: providing services to taxonomists for standard genome sequencing and annotation.</title>
        <authorList>
            <consortium name="The Broad Institute Genomics Platform"/>
            <consortium name="The Broad Institute Genome Sequencing Center for Infectious Disease"/>
            <person name="Wu L."/>
            <person name="Ma J."/>
        </authorList>
    </citation>
    <scope>NUCLEOTIDE SEQUENCE [LARGE SCALE GENOMIC DNA]</scope>
    <source>
        <strain evidence="2">JCM 17460</strain>
    </source>
</reference>